<dbReference type="Gene3D" id="1.20.1250.20">
    <property type="entry name" value="MFS general substrate transporter like domains"/>
    <property type="match status" value="2"/>
</dbReference>
<dbReference type="Proteomes" id="UP001201701">
    <property type="component" value="Unassembled WGS sequence"/>
</dbReference>
<gene>
    <name evidence="7" type="ORF">L4923_19280</name>
</gene>
<dbReference type="SUPFAM" id="SSF103473">
    <property type="entry name" value="MFS general substrate transporter"/>
    <property type="match status" value="1"/>
</dbReference>
<protein>
    <submittedName>
        <fullName evidence="7">MFS transporter</fullName>
    </submittedName>
</protein>
<keyword evidence="2 5" id="KW-0812">Transmembrane</keyword>
<feature type="domain" description="Major facilitator superfamily (MFS) profile" evidence="6">
    <location>
        <begin position="35"/>
        <end position="475"/>
    </location>
</feature>
<dbReference type="RefSeq" id="WP_239368069.1">
    <property type="nucleotide sequence ID" value="NZ_JAKREW010000021.1"/>
</dbReference>
<feature type="transmembrane region" description="Helical" evidence="5">
    <location>
        <begin position="247"/>
        <end position="265"/>
    </location>
</feature>
<dbReference type="InterPro" id="IPR020846">
    <property type="entry name" value="MFS_dom"/>
</dbReference>
<accession>A0ABS9QID8</accession>
<organism evidence="7 8">
    <name type="scientific">Mesorhizobium retamae</name>
    <dbReference type="NCBI Taxonomy" id="2912854"/>
    <lineage>
        <taxon>Bacteria</taxon>
        <taxon>Pseudomonadati</taxon>
        <taxon>Pseudomonadota</taxon>
        <taxon>Alphaproteobacteria</taxon>
        <taxon>Hyphomicrobiales</taxon>
        <taxon>Phyllobacteriaceae</taxon>
        <taxon>Mesorhizobium</taxon>
    </lineage>
</organism>
<comment type="subcellular location">
    <subcellularLocation>
        <location evidence="1">Membrane</location>
        <topology evidence="1">Multi-pass membrane protein</topology>
    </subcellularLocation>
</comment>
<dbReference type="Pfam" id="PF07690">
    <property type="entry name" value="MFS_1"/>
    <property type="match status" value="1"/>
</dbReference>
<keyword evidence="8" id="KW-1185">Reference proteome</keyword>
<name>A0ABS9QID8_9HYPH</name>
<feature type="transmembrane region" description="Helical" evidence="5">
    <location>
        <begin position="451"/>
        <end position="470"/>
    </location>
</feature>
<feature type="transmembrane region" description="Helical" evidence="5">
    <location>
        <begin position="33"/>
        <end position="57"/>
    </location>
</feature>
<evidence type="ECO:0000256" key="4">
    <source>
        <dbReference type="ARBA" id="ARBA00023136"/>
    </source>
</evidence>
<feature type="transmembrane region" description="Helical" evidence="5">
    <location>
        <begin position="286"/>
        <end position="308"/>
    </location>
</feature>
<reference evidence="7 8" key="1">
    <citation type="submission" date="2022-02" db="EMBL/GenBank/DDBJ databases">
        <title>Draft genome sequence of Mezorhizobium retamae strain IRAMC:0171 isolated from Retama raetam nodules.</title>
        <authorList>
            <person name="Bengaied R."/>
            <person name="Sbissi I."/>
            <person name="Huber K."/>
            <person name="Ghodbane F."/>
            <person name="Nouioui I."/>
            <person name="Tarhouni M."/>
            <person name="Gtari M."/>
        </authorList>
    </citation>
    <scope>NUCLEOTIDE SEQUENCE [LARGE SCALE GENOMIC DNA]</scope>
    <source>
        <strain evidence="7 8">IRAMC:0171</strain>
    </source>
</reference>
<feature type="transmembrane region" description="Helical" evidence="5">
    <location>
        <begin position="158"/>
        <end position="181"/>
    </location>
</feature>
<feature type="transmembrane region" description="Helical" evidence="5">
    <location>
        <begin position="187"/>
        <end position="208"/>
    </location>
</feature>
<feature type="transmembrane region" description="Helical" evidence="5">
    <location>
        <begin position="379"/>
        <end position="403"/>
    </location>
</feature>
<dbReference type="EMBL" id="JAKREW010000021">
    <property type="protein sequence ID" value="MCG7507176.1"/>
    <property type="molecule type" value="Genomic_DNA"/>
</dbReference>
<keyword evidence="3 5" id="KW-1133">Transmembrane helix</keyword>
<evidence type="ECO:0000256" key="5">
    <source>
        <dbReference type="SAM" id="Phobius"/>
    </source>
</evidence>
<dbReference type="InterPro" id="IPR011701">
    <property type="entry name" value="MFS"/>
</dbReference>
<evidence type="ECO:0000256" key="3">
    <source>
        <dbReference type="ARBA" id="ARBA00022989"/>
    </source>
</evidence>
<evidence type="ECO:0000313" key="7">
    <source>
        <dbReference type="EMBL" id="MCG7507176.1"/>
    </source>
</evidence>
<dbReference type="PROSITE" id="PS50850">
    <property type="entry name" value="MFS"/>
    <property type="match status" value="1"/>
</dbReference>
<feature type="transmembrane region" description="Helical" evidence="5">
    <location>
        <begin position="314"/>
        <end position="337"/>
    </location>
</feature>
<evidence type="ECO:0000256" key="1">
    <source>
        <dbReference type="ARBA" id="ARBA00004141"/>
    </source>
</evidence>
<evidence type="ECO:0000259" key="6">
    <source>
        <dbReference type="PROSITE" id="PS50850"/>
    </source>
</evidence>
<feature type="transmembrane region" description="Helical" evidence="5">
    <location>
        <begin position="415"/>
        <end position="439"/>
    </location>
</feature>
<feature type="transmembrane region" description="Helical" evidence="5">
    <location>
        <begin position="99"/>
        <end position="117"/>
    </location>
</feature>
<feature type="transmembrane region" description="Helical" evidence="5">
    <location>
        <begin position="123"/>
        <end position="146"/>
    </location>
</feature>
<sequence>MNDPVVSAGSADPFNASVGQADNWSDLLSGRHLAIVLVMASGVLLYAMNIYFTAALMPSIVADIGGQHYYAWVTTAFVIAAIIASLFVSRLLDSRGPALAYVIAFVTFAVGGAANAASPTMELLIVARVLQGLGGGLLAGLGYAVIRAALPDRHWARATGVVSAMWGVGTLVGPVLGGVFAEFGLWRWSYGALAVFALLFAIVAQRSFAGKAGSGQHTPVPVASLIPLILAIVAVSLSAVVPIGWPTFGAVAIGLVLLFLFVMVERRSHNTLLPRLTYRRGNTLKWVYLTVAALSAGVMVENFIPFFGQKLAGLSPVVAGLLGAVLSLAWVVAQLFIVSVSSETARRRAIRFGPLLLTAGLIAYGLLQAESADPTVAAIWAAVLALAGIGIGLAWPLLGVAAMSSTSDAAEGGKAAAAITITQLIAFSITSALAGTLMAAGRDSVVDAARYVSFGIALLTLFGIFAAGIATRKQR</sequence>
<evidence type="ECO:0000313" key="8">
    <source>
        <dbReference type="Proteomes" id="UP001201701"/>
    </source>
</evidence>
<feature type="transmembrane region" description="Helical" evidence="5">
    <location>
        <begin position="349"/>
        <end position="367"/>
    </location>
</feature>
<dbReference type="PRINTS" id="PR01036">
    <property type="entry name" value="TCRTETB"/>
</dbReference>
<dbReference type="PANTHER" id="PTHR23501">
    <property type="entry name" value="MAJOR FACILITATOR SUPERFAMILY"/>
    <property type="match status" value="1"/>
</dbReference>
<feature type="transmembrane region" description="Helical" evidence="5">
    <location>
        <begin position="69"/>
        <end position="92"/>
    </location>
</feature>
<comment type="caution">
    <text evidence="7">The sequence shown here is derived from an EMBL/GenBank/DDBJ whole genome shotgun (WGS) entry which is preliminary data.</text>
</comment>
<dbReference type="PANTHER" id="PTHR23501:SF154">
    <property type="entry name" value="MULTIDRUG-EFFLUX TRANSPORTER RV1634-RELATED"/>
    <property type="match status" value="1"/>
</dbReference>
<proteinExistence type="predicted"/>
<keyword evidence="4 5" id="KW-0472">Membrane</keyword>
<evidence type="ECO:0000256" key="2">
    <source>
        <dbReference type="ARBA" id="ARBA00022692"/>
    </source>
</evidence>
<feature type="transmembrane region" description="Helical" evidence="5">
    <location>
        <begin position="220"/>
        <end position="241"/>
    </location>
</feature>
<dbReference type="InterPro" id="IPR036259">
    <property type="entry name" value="MFS_trans_sf"/>
</dbReference>